<dbReference type="Gene3D" id="3.40.50.1820">
    <property type="entry name" value="alpha/beta hydrolase"/>
    <property type="match status" value="2"/>
</dbReference>
<evidence type="ECO:0000256" key="2">
    <source>
        <dbReference type="ARBA" id="ARBA00012479"/>
    </source>
</evidence>
<comment type="catalytic activity">
    <reaction evidence="7">
        <text>S-formylglutathione + H2O = formate + glutathione + H(+)</text>
        <dbReference type="Rhea" id="RHEA:14961"/>
        <dbReference type="ChEBI" id="CHEBI:15377"/>
        <dbReference type="ChEBI" id="CHEBI:15378"/>
        <dbReference type="ChEBI" id="CHEBI:15740"/>
        <dbReference type="ChEBI" id="CHEBI:57688"/>
        <dbReference type="ChEBI" id="CHEBI:57925"/>
        <dbReference type="EC" id="3.1.2.12"/>
    </reaction>
</comment>
<comment type="caution">
    <text evidence="8">The sequence shown here is derived from an EMBL/GenBank/DDBJ whole genome shotgun (WGS) entry which is preliminary data.</text>
</comment>
<dbReference type="Proteomes" id="UP000242875">
    <property type="component" value="Unassembled WGS sequence"/>
</dbReference>
<organism evidence="8 9">
    <name type="scientific">Bifiguratus adelaidae</name>
    <dbReference type="NCBI Taxonomy" id="1938954"/>
    <lineage>
        <taxon>Eukaryota</taxon>
        <taxon>Fungi</taxon>
        <taxon>Fungi incertae sedis</taxon>
        <taxon>Mucoromycota</taxon>
        <taxon>Mucoromycotina</taxon>
        <taxon>Endogonomycetes</taxon>
        <taxon>Endogonales</taxon>
        <taxon>Endogonales incertae sedis</taxon>
        <taxon>Bifiguratus</taxon>
    </lineage>
</organism>
<feature type="active site" description="Charge relay system" evidence="6">
    <location>
        <position position="182"/>
    </location>
</feature>
<sequence>MQFNVFLPKETEHGKVPAVYFLAGLTCTEDNFAQKSGAFGPAAREGLVIICPDTSPRKVNIEGEDDDYDFGSGAGFYINATTPKWSKHYKMYDYIVNELPSVVAELPIDPKRVSISGHSMSVSAFAPIANPTNCPWGQKAFSGYLGEDNKEAWKEHDACELLSSTVDKTAKLDVLVDVGTSDNFLEKQLLLPNLEKAFKENGHDGQLKLRYQQGYDHSYYFISTFIDDHIRHHAKYLK</sequence>
<evidence type="ECO:0000256" key="7">
    <source>
        <dbReference type="RuleBase" id="RU363068"/>
    </source>
</evidence>
<keyword evidence="5 7" id="KW-0378">Hydrolase</keyword>
<keyword evidence="9" id="KW-1185">Reference proteome</keyword>
<evidence type="ECO:0000256" key="4">
    <source>
        <dbReference type="ARBA" id="ARBA00022487"/>
    </source>
</evidence>
<dbReference type="EMBL" id="MVBO01000008">
    <property type="protein sequence ID" value="OZJ05933.1"/>
    <property type="molecule type" value="Genomic_DNA"/>
</dbReference>
<evidence type="ECO:0000256" key="3">
    <source>
        <dbReference type="ARBA" id="ARBA00016774"/>
    </source>
</evidence>
<reference evidence="8 9" key="1">
    <citation type="journal article" date="2017" name="Mycologia">
        <title>Bifiguratus adelaidae, gen. et sp. nov., a new member of Mucoromycotina in endophytic and soil-dwelling habitats.</title>
        <authorList>
            <person name="Torres-Cruz T.J."/>
            <person name="Billingsley Tobias T.L."/>
            <person name="Almatruk M."/>
            <person name="Hesse C."/>
            <person name="Kuske C.R."/>
            <person name="Desiro A."/>
            <person name="Benucci G.M."/>
            <person name="Bonito G."/>
            <person name="Stajich J.E."/>
            <person name="Dunlap C."/>
            <person name="Arnold A.E."/>
            <person name="Porras-Alfaro A."/>
        </authorList>
    </citation>
    <scope>NUCLEOTIDE SEQUENCE [LARGE SCALE GENOMIC DNA]</scope>
    <source>
        <strain evidence="8 9">AZ0501</strain>
    </source>
</reference>
<evidence type="ECO:0000256" key="1">
    <source>
        <dbReference type="ARBA" id="ARBA00005622"/>
    </source>
</evidence>
<gene>
    <name evidence="8" type="ORF">BZG36_01224</name>
</gene>
<dbReference type="InterPro" id="IPR000801">
    <property type="entry name" value="Esterase-like"/>
</dbReference>
<dbReference type="PANTHER" id="PTHR10061">
    <property type="entry name" value="S-FORMYLGLUTATHIONE HYDROLASE"/>
    <property type="match status" value="1"/>
</dbReference>
<comment type="function">
    <text evidence="7">Serine hydrolase involved in the detoxification of formaldehyde.</text>
</comment>
<dbReference type="GO" id="GO:0052689">
    <property type="term" value="F:carboxylic ester hydrolase activity"/>
    <property type="evidence" value="ECO:0007669"/>
    <property type="project" value="UniProtKB-KW"/>
</dbReference>
<dbReference type="OrthoDB" id="420518at2759"/>
<dbReference type="Pfam" id="PF00756">
    <property type="entry name" value="Esterase"/>
    <property type="match status" value="1"/>
</dbReference>
<evidence type="ECO:0000313" key="9">
    <source>
        <dbReference type="Proteomes" id="UP000242875"/>
    </source>
</evidence>
<evidence type="ECO:0000256" key="5">
    <source>
        <dbReference type="ARBA" id="ARBA00022801"/>
    </source>
</evidence>
<feature type="active site" description="Charge relay system" evidence="6">
    <location>
        <position position="119"/>
    </location>
</feature>
<evidence type="ECO:0000313" key="8">
    <source>
        <dbReference type="EMBL" id="OZJ05933.1"/>
    </source>
</evidence>
<dbReference type="InterPro" id="IPR029058">
    <property type="entry name" value="AB_hydrolase_fold"/>
</dbReference>
<feature type="active site" description="Charge relay system" evidence="6">
    <location>
        <position position="217"/>
    </location>
</feature>
<dbReference type="PANTHER" id="PTHR10061:SF0">
    <property type="entry name" value="S-FORMYLGLUTATHIONE HYDROLASE"/>
    <property type="match status" value="1"/>
</dbReference>
<accession>A0A261Y5R0</accession>
<keyword evidence="4 7" id="KW-0719">Serine esterase</keyword>
<protein>
    <recommendedName>
        <fullName evidence="3 7">S-formylglutathione hydrolase</fullName>
        <ecNumber evidence="2 7">3.1.2.12</ecNumber>
    </recommendedName>
</protein>
<proteinExistence type="inferred from homology"/>
<comment type="similarity">
    <text evidence="1 7">Belongs to the esterase D family.</text>
</comment>
<dbReference type="InterPro" id="IPR014186">
    <property type="entry name" value="S-formylglutathione_hydrol"/>
</dbReference>
<comment type="subcellular location">
    <subcellularLocation>
        <location evidence="7">Cytoplasm</location>
    </subcellularLocation>
</comment>
<dbReference type="GO" id="GO:0046294">
    <property type="term" value="P:formaldehyde catabolic process"/>
    <property type="evidence" value="ECO:0007669"/>
    <property type="project" value="EnsemblFungi"/>
</dbReference>
<keyword evidence="7" id="KW-0963">Cytoplasm</keyword>
<dbReference type="NCBIfam" id="TIGR02821">
    <property type="entry name" value="fghA_ester_D"/>
    <property type="match status" value="1"/>
</dbReference>
<dbReference type="EC" id="3.1.2.12" evidence="2 7"/>
<name>A0A261Y5R0_9FUNG</name>
<dbReference type="GO" id="GO:0005829">
    <property type="term" value="C:cytosol"/>
    <property type="evidence" value="ECO:0007669"/>
    <property type="project" value="EnsemblFungi"/>
</dbReference>
<evidence type="ECO:0000256" key="6">
    <source>
        <dbReference type="PIRSR" id="PIRSR614186-1"/>
    </source>
</evidence>
<dbReference type="SUPFAM" id="SSF53474">
    <property type="entry name" value="alpha/beta-Hydrolases"/>
    <property type="match status" value="1"/>
</dbReference>
<dbReference type="AlphaFoldDB" id="A0A261Y5R0"/>
<dbReference type="GO" id="GO:0018738">
    <property type="term" value="F:S-formylglutathione hydrolase activity"/>
    <property type="evidence" value="ECO:0007669"/>
    <property type="project" value="UniProtKB-EC"/>
</dbReference>